<evidence type="ECO:0000313" key="4">
    <source>
        <dbReference type="EMBL" id="MDA3733141.1"/>
    </source>
</evidence>
<sequence>MFNICVCDDEELFLNNLCIKLEKMAVKNNIEINIHKYLSSEQILFDIEALSEKIDCFFLDVLIDNRTGVDIANHLRMKGSNAPVVFLTVSKEHVFDALEIMPLHYLIKQEVQDEKIEEILLKATQIVNKYKAAKFFYKVGHELRSIDIEKVMYFEVLKRIVIIHTLNGEAGRFYSTLEMVEKQLDHKQFVRIHRSYLCNLFYIDKIQSKQVVFRNRTSLPIGIKYMKDLKAKYTRYMLRNL</sequence>
<dbReference type="Proteomes" id="UP001169242">
    <property type="component" value="Unassembled WGS sequence"/>
</dbReference>
<dbReference type="PANTHER" id="PTHR37299:SF1">
    <property type="entry name" value="STAGE 0 SPORULATION PROTEIN A HOMOLOG"/>
    <property type="match status" value="1"/>
</dbReference>
<name>A0AA42J2K4_9FIRM</name>
<dbReference type="PROSITE" id="PS50930">
    <property type="entry name" value="HTH_LYTTR"/>
    <property type="match status" value="1"/>
</dbReference>
<dbReference type="Gene3D" id="3.40.50.2300">
    <property type="match status" value="1"/>
</dbReference>
<feature type="domain" description="HTH LytTR-type" evidence="3">
    <location>
        <begin position="135"/>
        <end position="235"/>
    </location>
</feature>
<evidence type="ECO:0000259" key="3">
    <source>
        <dbReference type="PROSITE" id="PS50930"/>
    </source>
</evidence>
<dbReference type="Pfam" id="PF04397">
    <property type="entry name" value="LytTR"/>
    <property type="match status" value="1"/>
</dbReference>
<keyword evidence="4" id="KW-0238">DNA-binding</keyword>
<dbReference type="PANTHER" id="PTHR37299">
    <property type="entry name" value="TRANSCRIPTIONAL REGULATOR-RELATED"/>
    <property type="match status" value="1"/>
</dbReference>
<dbReference type="InterPro" id="IPR001789">
    <property type="entry name" value="Sig_transdc_resp-reg_receiver"/>
</dbReference>
<gene>
    <name evidence="4" type="ORF">PBV87_16820</name>
</gene>
<dbReference type="Gene3D" id="2.40.50.1020">
    <property type="entry name" value="LytTr DNA-binding domain"/>
    <property type="match status" value="1"/>
</dbReference>
<dbReference type="AlphaFoldDB" id="A0AA42J2K4"/>
<keyword evidence="5" id="KW-1185">Reference proteome</keyword>
<dbReference type="EMBL" id="JAQIFT010000061">
    <property type="protein sequence ID" value="MDA3733141.1"/>
    <property type="molecule type" value="Genomic_DNA"/>
</dbReference>
<dbReference type="SMART" id="SM00850">
    <property type="entry name" value="LytTR"/>
    <property type="match status" value="1"/>
</dbReference>
<reference evidence="4" key="1">
    <citation type="journal article" date="2023" name="Int. J. Syst. Evol. Microbiol.">
        <title>&lt;i&gt;Holtiella tumoricola&lt;/i&gt; gen. nov. sp. nov., isolated from a human clinical sample.</title>
        <authorList>
            <person name="Allen-Vercoe E."/>
            <person name="Daigneault M.C."/>
            <person name="Vancuren S.J."/>
            <person name="Cochrane K."/>
            <person name="O'Neal L.L."/>
            <person name="Sankaranarayanan K."/>
            <person name="Lawson P.A."/>
        </authorList>
    </citation>
    <scope>NUCLEOTIDE SEQUENCE</scope>
    <source>
        <strain evidence="4">CC70A</strain>
    </source>
</reference>
<dbReference type="GO" id="GO:0003677">
    <property type="term" value="F:DNA binding"/>
    <property type="evidence" value="ECO:0007669"/>
    <property type="project" value="UniProtKB-KW"/>
</dbReference>
<accession>A0AA42J2K4</accession>
<evidence type="ECO:0000313" key="5">
    <source>
        <dbReference type="Proteomes" id="UP001169242"/>
    </source>
</evidence>
<dbReference type="RefSeq" id="WP_271013030.1">
    <property type="nucleotide sequence ID" value="NZ_JAQIFT010000061.1"/>
</dbReference>
<proteinExistence type="predicted"/>
<evidence type="ECO:0000256" key="1">
    <source>
        <dbReference type="ARBA" id="ARBA00018672"/>
    </source>
</evidence>
<dbReference type="InterPro" id="IPR011006">
    <property type="entry name" value="CheY-like_superfamily"/>
</dbReference>
<evidence type="ECO:0000256" key="2">
    <source>
        <dbReference type="ARBA" id="ARBA00024867"/>
    </source>
</evidence>
<dbReference type="InterPro" id="IPR007492">
    <property type="entry name" value="LytTR_DNA-bd_dom"/>
</dbReference>
<comment type="function">
    <text evidence="2">May play the central regulatory role in sporulation. It may be an element of the effector pathway responsible for the activation of sporulation genes in response to nutritional stress. Spo0A may act in concert with spo0H (a sigma factor) to control the expression of some genes that are critical to the sporulation process.</text>
</comment>
<comment type="caution">
    <text evidence="4">The sequence shown here is derived from an EMBL/GenBank/DDBJ whole genome shotgun (WGS) entry which is preliminary data.</text>
</comment>
<dbReference type="Pfam" id="PF00072">
    <property type="entry name" value="Response_reg"/>
    <property type="match status" value="1"/>
</dbReference>
<protein>
    <recommendedName>
        <fullName evidence="1">Stage 0 sporulation protein A homolog</fullName>
    </recommendedName>
</protein>
<dbReference type="InterPro" id="IPR046947">
    <property type="entry name" value="LytR-like"/>
</dbReference>
<organism evidence="4 5">
    <name type="scientific">Holtiella tumoricola</name>
    <dbReference type="NCBI Taxonomy" id="3018743"/>
    <lineage>
        <taxon>Bacteria</taxon>
        <taxon>Bacillati</taxon>
        <taxon>Bacillota</taxon>
        <taxon>Clostridia</taxon>
        <taxon>Lachnospirales</taxon>
        <taxon>Cellulosilyticaceae</taxon>
        <taxon>Holtiella</taxon>
    </lineage>
</organism>
<dbReference type="SUPFAM" id="SSF52172">
    <property type="entry name" value="CheY-like"/>
    <property type="match status" value="1"/>
</dbReference>
<dbReference type="GO" id="GO:0000156">
    <property type="term" value="F:phosphorelay response regulator activity"/>
    <property type="evidence" value="ECO:0007669"/>
    <property type="project" value="InterPro"/>
</dbReference>